<sequence>MTENKDIVKEWQWQDRQVASLRKKIDTLEVNPEAVDYPYMVRKFPFYNEDNRCQGVVIYCRALEDFSYTQLMGGNNTGSFLLTKPDDFFSEKECEIIYLSLQGQTPKSIASRLGCSVRDVE</sequence>
<dbReference type="EMBL" id="CP081864">
    <property type="protein sequence ID" value="QZN97045.1"/>
    <property type="molecule type" value="Genomic_DNA"/>
</dbReference>
<dbReference type="SUPFAM" id="SSF46894">
    <property type="entry name" value="C-terminal effector domain of the bipartite response regulators"/>
    <property type="match status" value="1"/>
</dbReference>
<evidence type="ECO:0008006" key="3">
    <source>
        <dbReference type="Google" id="ProtNLM"/>
    </source>
</evidence>
<evidence type="ECO:0000313" key="1">
    <source>
        <dbReference type="EMBL" id="QZN97045.1"/>
    </source>
</evidence>
<dbReference type="RefSeq" id="WP_222160055.1">
    <property type="nucleotide sequence ID" value="NZ_CP081864.1"/>
</dbReference>
<dbReference type="InterPro" id="IPR016032">
    <property type="entry name" value="Sig_transdc_resp-reg_C-effctor"/>
</dbReference>
<proteinExistence type="predicted"/>
<name>A0ABX9APD5_9ENTR</name>
<accession>A0ABX9APD5</accession>
<reference evidence="1 2" key="1">
    <citation type="submission" date="2021-08" db="EMBL/GenBank/DDBJ databases">
        <title>Culture and genomic analysis of Symbiopectobacterium purcellii sp. nov. gen. nov., isolated from the leafhopper Empoasca decipiens.</title>
        <authorList>
            <person name="Nadal-Jimenez P."/>
            <person name="Siozios S."/>
            <person name="Halliday N."/>
            <person name="Camara M."/>
            <person name="Hurst G.D.D."/>
        </authorList>
    </citation>
    <scope>NUCLEOTIDE SEQUENCE [LARGE SCALE GENOMIC DNA]</scope>
    <source>
        <strain evidence="1 2">SyEd1</strain>
    </source>
</reference>
<gene>
    <name evidence="1" type="ORF">K6K13_06625</name>
</gene>
<evidence type="ECO:0000313" key="2">
    <source>
        <dbReference type="Proteomes" id="UP000825886"/>
    </source>
</evidence>
<dbReference type="Proteomes" id="UP000825886">
    <property type="component" value="Chromosome"/>
</dbReference>
<organism evidence="1 2">
    <name type="scientific">Symbiopectobacterium purcellii</name>
    <dbReference type="NCBI Taxonomy" id="2871826"/>
    <lineage>
        <taxon>Bacteria</taxon>
        <taxon>Pseudomonadati</taxon>
        <taxon>Pseudomonadota</taxon>
        <taxon>Gammaproteobacteria</taxon>
        <taxon>Enterobacterales</taxon>
        <taxon>Enterobacteriaceae</taxon>
    </lineage>
</organism>
<keyword evidence="2" id="KW-1185">Reference proteome</keyword>
<protein>
    <recommendedName>
        <fullName evidence="3">HTH luxR-type domain-containing protein</fullName>
    </recommendedName>
</protein>